<evidence type="ECO:0000256" key="4">
    <source>
        <dbReference type="ARBA" id="ARBA00022723"/>
    </source>
</evidence>
<keyword evidence="11" id="KW-1185">Reference proteome</keyword>
<keyword evidence="5 7" id="KW-0378">Hydrolase</keyword>
<comment type="similarity">
    <text evidence="2">Belongs to the peptidase M28 family. M28B subfamily.</text>
</comment>
<dbReference type="SUPFAM" id="SSF53187">
    <property type="entry name" value="Zn-dependent exopeptidases"/>
    <property type="match status" value="1"/>
</dbReference>
<feature type="domain" description="PA" evidence="8">
    <location>
        <begin position="125"/>
        <end position="217"/>
    </location>
</feature>
<name>A0A8K0SD51_9HYPO</name>
<comment type="cofactor">
    <cofactor evidence="1">
        <name>Zn(2+)</name>
        <dbReference type="ChEBI" id="CHEBI:29105"/>
    </cofactor>
</comment>
<dbReference type="CDD" id="cd04816">
    <property type="entry name" value="PA_SaNapH_like"/>
    <property type="match status" value="1"/>
</dbReference>
<dbReference type="EC" id="3.4.-.-" evidence="7"/>
<dbReference type="PANTHER" id="PTHR12147:SF26">
    <property type="entry name" value="PEPTIDASE M28 DOMAIN-CONTAINING PROTEIN"/>
    <property type="match status" value="1"/>
</dbReference>
<dbReference type="SUPFAM" id="SSF52025">
    <property type="entry name" value="PA domain"/>
    <property type="match status" value="1"/>
</dbReference>
<dbReference type="InterPro" id="IPR046450">
    <property type="entry name" value="PA_dom_sf"/>
</dbReference>
<dbReference type="Pfam" id="PF04389">
    <property type="entry name" value="Peptidase_M28"/>
    <property type="match status" value="1"/>
</dbReference>
<keyword evidence="4 7" id="KW-0479">Metal-binding</keyword>
<feature type="signal peptide" evidence="7">
    <location>
        <begin position="1"/>
        <end position="18"/>
    </location>
</feature>
<evidence type="ECO:0000256" key="6">
    <source>
        <dbReference type="ARBA" id="ARBA00022833"/>
    </source>
</evidence>
<evidence type="ECO:0000256" key="3">
    <source>
        <dbReference type="ARBA" id="ARBA00022670"/>
    </source>
</evidence>
<proteinExistence type="inferred from homology"/>
<gene>
    <name evidence="10" type="ORF">B0I35DRAFT_484335</name>
</gene>
<evidence type="ECO:0000256" key="5">
    <source>
        <dbReference type="ARBA" id="ARBA00022801"/>
    </source>
</evidence>
<comment type="caution">
    <text evidence="10">The sequence shown here is derived from an EMBL/GenBank/DDBJ whole genome shotgun (WGS) entry which is preliminary data.</text>
</comment>
<dbReference type="PANTHER" id="PTHR12147">
    <property type="entry name" value="METALLOPEPTIDASE M28 FAMILY MEMBER"/>
    <property type="match status" value="1"/>
</dbReference>
<evidence type="ECO:0000256" key="7">
    <source>
        <dbReference type="RuleBase" id="RU361240"/>
    </source>
</evidence>
<evidence type="ECO:0000313" key="10">
    <source>
        <dbReference type="EMBL" id="KAH7304777.1"/>
    </source>
</evidence>
<dbReference type="Gene3D" id="3.40.630.10">
    <property type="entry name" value="Zn peptidases"/>
    <property type="match status" value="1"/>
</dbReference>
<dbReference type="InterPro" id="IPR003137">
    <property type="entry name" value="PA_domain"/>
</dbReference>
<evidence type="ECO:0000256" key="1">
    <source>
        <dbReference type="ARBA" id="ARBA00001947"/>
    </source>
</evidence>
<evidence type="ECO:0000313" key="11">
    <source>
        <dbReference type="Proteomes" id="UP000813444"/>
    </source>
</evidence>
<dbReference type="InterPro" id="IPR045175">
    <property type="entry name" value="M28_fam"/>
</dbReference>
<accession>A0A8K0SD51</accession>
<organism evidence="10 11">
    <name type="scientific">Stachybotrys elegans</name>
    <dbReference type="NCBI Taxonomy" id="80388"/>
    <lineage>
        <taxon>Eukaryota</taxon>
        <taxon>Fungi</taxon>
        <taxon>Dikarya</taxon>
        <taxon>Ascomycota</taxon>
        <taxon>Pezizomycotina</taxon>
        <taxon>Sordariomycetes</taxon>
        <taxon>Hypocreomycetidae</taxon>
        <taxon>Hypocreales</taxon>
        <taxon>Stachybotryaceae</taxon>
        <taxon>Stachybotrys</taxon>
    </lineage>
</organism>
<dbReference type="Pfam" id="PF02225">
    <property type="entry name" value="PA"/>
    <property type="match status" value="1"/>
</dbReference>
<dbReference type="OrthoDB" id="10013407at2759"/>
<dbReference type="GO" id="GO:0006508">
    <property type="term" value="P:proteolysis"/>
    <property type="evidence" value="ECO:0007669"/>
    <property type="project" value="UniProtKB-KW"/>
</dbReference>
<evidence type="ECO:0000259" key="8">
    <source>
        <dbReference type="Pfam" id="PF02225"/>
    </source>
</evidence>
<keyword evidence="7" id="KW-0732">Signal</keyword>
<dbReference type="EMBL" id="JAGPNK010000021">
    <property type="protein sequence ID" value="KAH7304777.1"/>
    <property type="molecule type" value="Genomic_DNA"/>
</dbReference>
<dbReference type="Gene3D" id="3.50.30.30">
    <property type="match status" value="1"/>
</dbReference>
<keyword evidence="6 7" id="KW-0862">Zinc</keyword>
<evidence type="ECO:0000259" key="9">
    <source>
        <dbReference type="Pfam" id="PF04389"/>
    </source>
</evidence>
<feature type="domain" description="Peptidase M28" evidence="9">
    <location>
        <begin position="246"/>
        <end position="435"/>
    </location>
</feature>
<dbReference type="InterPro" id="IPR007484">
    <property type="entry name" value="Peptidase_M28"/>
</dbReference>
<sequence>MKYNSALNLGLLAAGALATEELTPEKLAADIHTDKLQNVLWNLNKIARDNGGNRAFGLPGYNASLDFVLERMQTRFAKHFDTFVQPFTHIFASTLDISLTGPDGEDVRVDTLQYNNPTDLPGGNTGELVALPVDDVRGSACFADQWEGVDVVGKIALIKRGTCAIADKLRLAKNNGAVAAVLIHNVPGDRITAATLSAQNVGQISPVGVVTLEQGTAWQERLAAGETLEVTLIVDAVAEPRETWQIIAETKEGDPNNVIMVGAHLDSVQQGPGINDDGSGTAAILELAGAIKKYKGFKNKVRFGFWGAEEGGIAGSQHYARTLSEEDADKLRFYFNFDMIGSPTPYFHVYADTEAHRAGGQYLFDYLTEQGHAPEWVNFATNSDYIGFLNIGVQASGLFTGSDFAQDPCYHIACDDIDNINWDALTVNAKAAAHAVAQLALSVEGLPPRETTNVNPQSKRGVARSLSQWARVASEAEHSASCGHAKATI</sequence>
<reference evidence="10" key="1">
    <citation type="journal article" date="2021" name="Nat. Commun.">
        <title>Genetic determinants of endophytism in the Arabidopsis root mycobiome.</title>
        <authorList>
            <person name="Mesny F."/>
            <person name="Miyauchi S."/>
            <person name="Thiergart T."/>
            <person name="Pickel B."/>
            <person name="Atanasova L."/>
            <person name="Karlsson M."/>
            <person name="Huettel B."/>
            <person name="Barry K.W."/>
            <person name="Haridas S."/>
            <person name="Chen C."/>
            <person name="Bauer D."/>
            <person name="Andreopoulos W."/>
            <person name="Pangilinan J."/>
            <person name="LaButti K."/>
            <person name="Riley R."/>
            <person name="Lipzen A."/>
            <person name="Clum A."/>
            <person name="Drula E."/>
            <person name="Henrissat B."/>
            <person name="Kohler A."/>
            <person name="Grigoriev I.V."/>
            <person name="Martin F.M."/>
            <person name="Hacquard S."/>
        </authorList>
    </citation>
    <scope>NUCLEOTIDE SEQUENCE</scope>
    <source>
        <strain evidence="10">MPI-CAGE-CH-0235</strain>
    </source>
</reference>
<dbReference type="GO" id="GO:0046872">
    <property type="term" value="F:metal ion binding"/>
    <property type="evidence" value="ECO:0007669"/>
    <property type="project" value="UniProtKB-KW"/>
</dbReference>
<evidence type="ECO:0000256" key="2">
    <source>
        <dbReference type="ARBA" id="ARBA00005634"/>
    </source>
</evidence>
<dbReference type="Proteomes" id="UP000813444">
    <property type="component" value="Unassembled WGS sequence"/>
</dbReference>
<feature type="chain" id="PRO_5035487308" description="Peptide hydrolase" evidence="7">
    <location>
        <begin position="19"/>
        <end position="489"/>
    </location>
</feature>
<dbReference type="GO" id="GO:0008235">
    <property type="term" value="F:metalloexopeptidase activity"/>
    <property type="evidence" value="ECO:0007669"/>
    <property type="project" value="InterPro"/>
</dbReference>
<dbReference type="AlphaFoldDB" id="A0A8K0SD51"/>
<keyword evidence="3 7" id="KW-0645">Protease</keyword>
<protein>
    <recommendedName>
        <fullName evidence="7">Peptide hydrolase</fullName>
        <ecNumber evidence="7">3.4.-.-</ecNumber>
    </recommendedName>
</protein>